<proteinExistence type="predicted"/>
<name>A0AA39WLQ8_9PEZI</name>
<accession>A0AA39WLQ8</accession>
<protein>
    <submittedName>
        <fullName evidence="2">Uncharacterized protein</fullName>
    </submittedName>
</protein>
<feature type="transmembrane region" description="Helical" evidence="1">
    <location>
        <begin position="329"/>
        <end position="356"/>
    </location>
</feature>
<keyword evidence="1" id="KW-0812">Transmembrane</keyword>
<dbReference type="AlphaFoldDB" id="A0AA39WLQ8"/>
<keyword evidence="1" id="KW-0472">Membrane</keyword>
<evidence type="ECO:0000313" key="2">
    <source>
        <dbReference type="EMBL" id="KAK0617686.1"/>
    </source>
</evidence>
<keyword evidence="1" id="KW-1133">Transmembrane helix</keyword>
<evidence type="ECO:0000313" key="3">
    <source>
        <dbReference type="Proteomes" id="UP001175000"/>
    </source>
</evidence>
<keyword evidence="3" id="KW-1185">Reference proteome</keyword>
<organism evidence="2 3">
    <name type="scientific">Immersiella caudata</name>
    <dbReference type="NCBI Taxonomy" id="314043"/>
    <lineage>
        <taxon>Eukaryota</taxon>
        <taxon>Fungi</taxon>
        <taxon>Dikarya</taxon>
        <taxon>Ascomycota</taxon>
        <taxon>Pezizomycotina</taxon>
        <taxon>Sordariomycetes</taxon>
        <taxon>Sordariomycetidae</taxon>
        <taxon>Sordariales</taxon>
        <taxon>Lasiosphaeriaceae</taxon>
        <taxon>Immersiella</taxon>
    </lineage>
</organism>
<comment type="caution">
    <text evidence="2">The sequence shown here is derived from an EMBL/GenBank/DDBJ whole genome shotgun (WGS) entry which is preliminary data.</text>
</comment>
<dbReference type="EMBL" id="JAULSU010000005">
    <property type="protein sequence ID" value="KAK0617686.1"/>
    <property type="molecule type" value="Genomic_DNA"/>
</dbReference>
<reference evidence="2" key="1">
    <citation type="submission" date="2023-06" db="EMBL/GenBank/DDBJ databases">
        <title>Genome-scale phylogeny and comparative genomics of the fungal order Sordariales.</title>
        <authorList>
            <consortium name="Lawrence Berkeley National Laboratory"/>
            <person name="Hensen N."/>
            <person name="Bonometti L."/>
            <person name="Westerberg I."/>
            <person name="Brannstrom I.O."/>
            <person name="Guillou S."/>
            <person name="Cros-Aarteil S."/>
            <person name="Calhoun S."/>
            <person name="Haridas S."/>
            <person name="Kuo A."/>
            <person name="Mondo S."/>
            <person name="Pangilinan J."/>
            <person name="Riley R."/>
            <person name="Labutti K."/>
            <person name="Andreopoulos B."/>
            <person name="Lipzen A."/>
            <person name="Chen C."/>
            <person name="Yanf M."/>
            <person name="Daum C."/>
            <person name="Ng V."/>
            <person name="Clum A."/>
            <person name="Steindorff A."/>
            <person name="Ohm R."/>
            <person name="Martin F."/>
            <person name="Silar P."/>
            <person name="Natvig D."/>
            <person name="Lalanne C."/>
            <person name="Gautier V."/>
            <person name="Ament-Velasquez S.L."/>
            <person name="Kruys A."/>
            <person name="Hutchinson M.I."/>
            <person name="Powell A.J."/>
            <person name="Barry K."/>
            <person name="Miller A.N."/>
            <person name="Grigoriev I.V."/>
            <person name="Debuchy R."/>
            <person name="Gladieux P."/>
            <person name="Thoren M.H."/>
            <person name="Johannesson H."/>
        </authorList>
    </citation>
    <scope>NUCLEOTIDE SEQUENCE</scope>
    <source>
        <strain evidence="2">CBS 606.72</strain>
    </source>
</reference>
<gene>
    <name evidence="2" type="ORF">B0T14DRAFT_525683</name>
</gene>
<evidence type="ECO:0000256" key="1">
    <source>
        <dbReference type="SAM" id="Phobius"/>
    </source>
</evidence>
<sequence length="372" mass="42214">MAANDEEYTTKIRAELLRKPGEFRAYFRVYNILLQQGTGDHIIPGPASPERQPLSHDAVLTAASILKANSKHTPETTVSKLRTRLPQGHQERELKFAVNLAVQAMLMLDVNLIDSLTTDCSIHKDRRPKWASGEPFVDFVTGSFPRVSTERQDRVASVLGDKKSLKAWKLEKRLHLIFRGTDNIADHLLFNPNTRVLYLFHHAAYIKAHLSSWSDHETPKGVGIATALERGTLSPSLLAETLHSLQSILFRYDDERSMAILKRLVKKEGFDESCCVHEGYKVFRDTAEDITYVYWGERLAALHDLVLNKPPRGRFQRWMRWQTSESNSFLVAMLALVISIIVGILSLGLSAFQAWVTWQAWKYPNQPPGGDL</sequence>
<dbReference type="Proteomes" id="UP001175000">
    <property type="component" value="Unassembled WGS sequence"/>
</dbReference>